<feature type="domain" description="Teneurin-like YD-shell" evidence="3">
    <location>
        <begin position="94"/>
        <end position="330"/>
    </location>
</feature>
<dbReference type="InterPro" id="IPR056823">
    <property type="entry name" value="TEN-like_YD-shell"/>
</dbReference>
<dbReference type="Proteomes" id="UP001225378">
    <property type="component" value="Chromosome"/>
</dbReference>
<dbReference type="PRINTS" id="PR00394">
    <property type="entry name" value="RHSPROTEIN"/>
</dbReference>
<dbReference type="PANTHER" id="PTHR32305">
    <property type="match status" value="1"/>
</dbReference>
<dbReference type="PANTHER" id="PTHR32305:SF15">
    <property type="entry name" value="PROTEIN RHSA-RELATED"/>
    <property type="match status" value="1"/>
</dbReference>
<name>A0AAU7NPC8_9GAMM</name>
<dbReference type="Gene3D" id="2.180.10.10">
    <property type="entry name" value="RHS repeat-associated core"/>
    <property type="match status" value="1"/>
</dbReference>
<proteinExistence type="predicted"/>
<dbReference type="InterPro" id="IPR031325">
    <property type="entry name" value="RHS_repeat"/>
</dbReference>
<evidence type="ECO:0000256" key="2">
    <source>
        <dbReference type="SAM" id="MobiDB-lite"/>
    </source>
</evidence>
<dbReference type="NCBIfam" id="TIGR01643">
    <property type="entry name" value="YD_repeat_2x"/>
    <property type="match status" value="1"/>
</dbReference>
<dbReference type="NCBIfam" id="TIGR03696">
    <property type="entry name" value="Rhs_assc_core"/>
    <property type="match status" value="1"/>
</dbReference>
<dbReference type="Pfam" id="PF05593">
    <property type="entry name" value="RHS_repeat"/>
    <property type="match status" value="1"/>
</dbReference>
<evidence type="ECO:0000313" key="4">
    <source>
        <dbReference type="EMBL" id="XBS18813.1"/>
    </source>
</evidence>
<dbReference type="InterPro" id="IPR006530">
    <property type="entry name" value="YD"/>
</dbReference>
<keyword evidence="1" id="KW-0677">Repeat</keyword>
<dbReference type="Pfam" id="PF25023">
    <property type="entry name" value="TEN_YD-shell"/>
    <property type="match status" value="1"/>
</dbReference>
<gene>
    <name evidence="4" type="ORF">Q9L42_010535</name>
</gene>
<evidence type="ECO:0000259" key="3">
    <source>
        <dbReference type="Pfam" id="PF25023"/>
    </source>
</evidence>
<dbReference type="KEGG" id="mech:Q9L42_010535"/>
<reference evidence="4 5" key="1">
    <citation type="journal article" date="2024" name="Microbiology">
        <title>Methylomarinum rosea sp. nov., a novel halophilic methanotrophic bacterium from the hypersaline Lake Elton.</title>
        <authorList>
            <person name="Suleimanov R.Z."/>
            <person name="Oshkin I.Y."/>
            <person name="Danilova O.V."/>
            <person name="Suzina N.E."/>
            <person name="Dedysh S.N."/>
        </authorList>
    </citation>
    <scope>NUCLEOTIDE SEQUENCE [LARGE SCALE GENOMIC DNA]</scope>
    <source>
        <strain evidence="4 5">Ch1-1</strain>
    </source>
</reference>
<organism evidence="4 5">
    <name type="scientific">Methylomarinum roseum</name>
    <dbReference type="NCBI Taxonomy" id="3067653"/>
    <lineage>
        <taxon>Bacteria</taxon>
        <taxon>Pseudomonadati</taxon>
        <taxon>Pseudomonadota</taxon>
        <taxon>Gammaproteobacteria</taxon>
        <taxon>Methylococcales</taxon>
        <taxon>Methylococcaceae</taxon>
        <taxon>Methylomarinum</taxon>
    </lineage>
</organism>
<dbReference type="InterPro" id="IPR022385">
    <property type="entry name" value="Rhs_assc_core"/>
</dbReference>
<protein>
    <submittedName>
        <fullName evidence="4">RHS repeat-associated core domain-containing protein</fullName>
    </submittedName>
</protein>
<dbReference type="EMBL" id="CP157743">
    <property type="protein sequence ID" value="XBS18813.1"/>
    <property type="molecule type" value="Genomic_DNA"/>
</dbReference>
<feature type="region of interest" description="Disordered" evidence="2">
    <location>
        <begin position="442"/>
        <end position="461"/>
    </location>
</feature>
<evidence type="ECO:0000313" key="5">
    <source>
        <dbReference type="Proteomes" id="UP001225378"/>
    </source>
</evidence>
<keyword evidence="5" id="KW-1185">Reference proteome</keyword>
<feature type="compositionally biased region" description="Basic and acidic residues" evidence="2">
    <location>
        <begin position="442"/>
        <end position="454"/>
    </location>
</feature>
<accession>A0AAU7NPC8</accession>
<sequence length="511" mass="56167">MPSGRTLHYDRDSLGRVERITTTVAGVSQIILDHIGYDASHRITGRDFGNGLGETRRYDLQGRLVSQTLGSGQNSVLSYDANSNLLTLNTTGDSHAYQYDELDRLQNEVNNGAEIGYQYDENGNRLLRNEGNQSSVYDITLGGNQLEAIDNQLLTYDAAGHLIRDAQGRTFVYNNAGRLTAILQNGVTVAEYRYHGNGQRSHKLIGATVIHYHYDLLGNLISETNADGSARKDYVWLGREPVAQIDHTASGETLHYLHSDHLHTPRLATDASRSITWRWESQAFGDSQPQSFGATVNLRFPGQYYDAESGLYYNWHRYYDPKTGRYITSDPIGLNGGLNSYGYVGGNPLIYSDPKGLIIWDILDYGFFAQSLYEYYQCSSTDNAINLGLDAIGLFPGIPALGTLRRIDDAVDVTKGAGKSPHINPKDVANKTPAQIDKLAKDKGLVPKGPDPKSGKGAYVDPATGKQRVLCHTNCSNPHGHVNNPQGQRLDIDGNVVAPESPAAHLPINFP</sequence>
<dbReference type="RefSeq" id="WP_305908471.1">
    <property type="nucleotide sequence ID" value="NZ_CP157743.1"/>
</dbReference>
<dbReference type="InterPro" id="IPR050708">
    <property type="entry name" value="T6SS_VgrG/RHS"/>
</dbReference>
<dbReference type="AlphaFoldDB" id="A0AAU7NPC8"/>
<evidence type="ECO:0000256" key="1">
    <source>
        <dbReference type="ARBA" id="ARBA00022737"/>
    </source>
</evidence>